<protein>
    <submittedName>
        <fullName evidence="12">Period circadian protein homolog 3 isoform X1</fullName>
    </submittedName>
</protein>
<reference evidence="12" key="1">
    <citation type="submission" date="2025-08" db="UniProtKB">
        <authorList>
            <consortium name="RefSeq"/>
        </authorList>
    </citation>
    <scope>IDENTIFICATION</scope>
    <source>
        <tissue evidence="12">Spleen</tissue>
    </source>
</reference>
<feature type="region of interest" description="Disordered" evidence="9">
    <location>
        <begin position="789"/>
        <end position="820"/>
    </location>
</feature>
<dbReference type="Pfam" id="PF08447">
    <property type="entry name" value="PAS_3"/>
    <property type="match status" value="1"/>
</dbReference>
<evidence type="ECO:0000259" key="10">
    <source>
        <dbReference type="PROSITE" id="PS50112"/>
    </source>
</evidence>
<feature type="region of interest" description="Disordered" evidence="9">
    <location>
        <begin position="1019"/>
        <end position="1070"/>
    </location>
</feature>
<feature type="region of interest" description="Disordered" evidence="9">
    <location>
        <begin position="499"/>
        <end position="527"/>
    </location>
</feature>
<evidence type="ECO:0000256" key="4">
    <source>
        <dbReference type="ARBA" id="ARBA00022737"/>
    </source>
</evidence>
<dbReference type="Pfam" id="PF21353">
    <property type="entry name" value="Per3-like_PAS-A"/>
    <property type="match status" value="1"/>
</dbReference>
<dbReference type="FunFam" id="3.30.450.20:FF:000013">
    <property type="entry name" value="Period circadian protein homolog 2"/>
    <property type="match status" value="1"/>
</dbReference>
<gene>
    <name evidence="12" type="primary">PER3</name>
</gene>
<dbReference type="GO" id="GO:0032922">
    <property type="term" value="P:circadian regulation of gene expression"/>
    <property type="evidence" value="ECO:0007669"/>
    <property type="project" value="TreeGrafter"/>
</dbReference>
<keyword evidence="4" id="KW-0677">Repeat</keyword>
<evidence type="ECO:0000256" key="3">
    <source>
        <dbReference type="ARBA" id="ARBA00022490"/>
    </source>
</evidence>
<dbReference type="SMART" id="SM00091">
    <property type="entry name" value="PAS"/>
    <property type="match status" value="2"/>
</dbReference>
<keyword evidence="8" id="KW-0539">Nucleus</keyword>
<dbReference type="InterPro" id="IPR013655">
    <property type="entry name" value="PAS_fold_3"/>
</dbReference>
<dbReference type="Pfam" id="PF23170">
    <property type="entry name" value="bHLH_PER"/>
    <property type="match status" value="1"/>
</dbReference>
<dbReference type="AlphaFoldDB" id="A0A2U4AZU5"/>
<feature type="compositionally biased region" description="Low complexity" evidence="9">
    <location>
        <begin position="1056"/>
        <end position="1070"/>
    </location>
</feature>
<dbReference type="InParanoid" id="A0A2U4AZU5"/>
<evidence type="ECO:0000313" key="11">
    <source>
        <dbReference type="Proteomes" id="UP000245320"/>
    </source>
</evidence>
<dbReference type="GO" id="GO:0005634">
    <property type="term" value="C:nucleus"/>
    <property type="evidence" value="ECO:0007669"/>
    <property type="project" value="UniProtKB-SubCell"/>
</dbReference>
<feature type="compositionally biased region" description="Polar residues" evidence="9">
    <location>
        <begin position="980"/>
        <end position="1006"/>
    </location>
</feature>
<dbReference type="GO" id="GO:0000976">
    <property type="term" value="F:transcription cis-regulatory region binding"/>
    <property type="evidence" value="ECO:0007669"/>
    <property type="project" value="TreeGrafter"/>
</dbReference>
<dbReference type="InterPro" id="IPR048814">
    <property type="entry name" value="Per1-3_PAS-A"/>
</dbReference>
<dbReference type="GO" id="GO:0043153">
    <property type="term" value="P:entrainment of circadian clock by photoperiod"/>
    <property type="evidence" value="ECO:0007669"/>
    <property type="project" value="TreeGrafter"/>
</dbReference>
<dbReference type="InterPro" id="IPR050760">
    <property type="entry name" value="Period_circadian_regulator"/>
</dbReference>
<evidence type="ECO:0000256" key="6">
    <source>
        <dbReference type="ARBA" id="ARBA00023108"/>
    </source>
</evidence>
<evidence type="ECO:0000256" key="1">
    <source>
        <dbReference type="ARBA" id="ARBA00004123"/>
    </source>
</evidence>
<dbReference type="CTD" id="8863"/>
<dbReference type="SUPFAM" id="SSF55785">
    <property type="entry name" value="PYP-like sensor domain (PAS domain)"/>
    <property type="match status" value="1"/>
</dbReference>
<dbReference type="InterPro" id="IPR000014">
    <property type="entry name" value="PAS"/>
</dbReference>
<feature type="region of interest" description="Disordered" evidence="9">
    <location>
        <begin position="967"/>
        <end position="1006"/>
    </location>
</feature>
<feature type="compositionally biased region" description="Basic and acidic residues" evidence="9">
    <location>
        <begin position="15"/>
        <end position="26"/>
    </location>
</feature>
<accession>A0A2U4AZU5</accession>
<feature type="compositionally biased region" description="Low complexity" evidence="9">
    <location>
        <begin position="499"/>
        <end position="521"/>
    </location>
</feature>
<keyword evidence="3" id="KW-0963">Cytoplasm</keyword>
<dbReference type="SMR" id="A0A2U4AZU5"/>
<evidence type="ECO:0000256" key="9">
    <source>
        <dbReference type="SAM" id="MobiDB-lite"/>
    </source>
</evidence>
<dbReference type="Proteomes" id="UP000245320">
    <property type="component" value="Chromosome 1"/>
</dbReference>
<dbReference type="GO" id="GO:0005737">
    <property type="term" value="C:cytoplasm"/>
    <property type="evidence" value="ECO:0007669"/>
    <property type="project" value="UniProtKB-SubCell"/>
</dbReference>
<dbReference type="RefSeq" id="XP_019786485.2">
    <property type="nucleotide sequence ID" value="XM_019930926.2"/>
</dbReference>
<dbReference type="Pfam" id="PF12114">
    <property type="entry name" value="Period_C"/>
    <property type="match status" value="1"/>
</dbReference>
<evidence type="ECO:0000256" key="8">
    <source>
        <dbReference type="ARBA" id="ARBA00023242"/>
    </source>
</evidence>
<name>A0A2U4AZU5_TURTR</name>
<keyword evidence="5" id="KW-0805">Transcription regulation</keyword>
<evidence type="ECO:0000256" key="7">
    <source>
        <dbReference type="ARBA" id="ARBA00023163"/>
    </source>
</evidence>
<dbReference type="CDD" id="cd00130">
    <property type="entry name" value="PAS"/>
    <property type="match status" value="1"/>
</dbReference>
<keyword evidence="11" id="KW-1185">Reference proteome</keyword>
<dbReference type="InterPro" id="IPR035965">
    <property type="entry name" value="PAS-like_dom_sf"/>
</dbReference>
<evidence type="ECO:0000313" key="12">
    <source>
        <dbReference type="RefSeq" id="XP_019786485.2"/>
    </source>
</evidence>
<comment type="subcellular location">
    <subcellularLocation>
        <location evidence="2">Cytoplasm</location>
    </subcellularLocation>
    <subcellularLocation>
        <location evidence="1">Nucleus</location>
    </subcellularLocation>
</comment>
<feature type="compositionally biased region" description="Polar residues" evidence="9">
    <location>
        <begin position="789"/>
        <end position="813"/>
    </location>
</feature>
<feature type="domain" description="PAS" evidence="10">
    <location>
        <begin position="300"/>
        <end position="346"/>
    </location>
</feature>
<dbReference type="PROSITE" id="PS50112">
    <property type="entry name" value="PAS"/>
    <property type="match status" value="1"/>
</dbReference>
<evidence type="ECO:0000256" key="5">
    <source>
        <dbReference type="ARBA" id="ARBA00023015"/>
    </source>
</evidence>
<dbReference type="PANTHER" id="PTHR11269:SF13">
    <property type="entry name" value="PERIOD CIRCADIAN PROTEIN HOMOLOG 3"/>
    <property type="match status" value="1"/>
</dbReference>
<dbReference type="FunFam" id="3.30.450.20:FF:000116">
    <property type="entry name" value="period circadian protein homolog 3 isoform X2"/>
    <property type="match status" value="1"/>
</dbReference>
<dbReference type="Gene3D" id="3.30.450.20">
    <property type="entry name" value="PAS domain"/>
    <property type="match status" value="2"/>
</dbReference>
<dbReference type="OrthoDB" id="7788983at2759"/>
<dbReference type="InterPro" id="IPR057310">
    <property type="entry name" value="PER1-3_bHLH"/>
</dbReference>
<dbReference type="PANTHER" id="PTHR11269">
    <property type="entry name" value="PERIOD CIRCADIAN PROTEIN"/>
    <property type="match status" value="1"/>
</dbReference>
<organism evidence="11 12">
    <name type="scientific">Tursiops truncatus</name>
    <name type="common">Atlantic bottle-nosed dolphin</name>
    <name type="synonym">Delphinus truncatus</name>
    <dbReference type="NCBI Taxonomy" id="9739"/>
    <lineage>
        <taxon>Eukaryota</taxon>
        <taxon>Metazoa</taxon>
        <taxon>Chordata</taxon>
        <taxon>Craniata</taxon>
        <taxon>Vertebrata</taxon>
        <taxon>Euteleostomi</taxon>
        <taxon>Mammalia</taxon>
        <taxon>Eutheria</taxon>
        <taxon>Laurasiatheria</taxon>
        <taxon>Artiodactyla</taxon>
        <taxon>Whippomorpha</taxon>
        <taxon>Cetacea</taxon>
        <taxon>Odontoceti</taxon>
        <taxon>Delphinidae</taxon>
        <taxon>Tursiops</taxon>
    </lineage>
</organism>
<proteinExistence type="predicted"/>
<evidence type="ECO:0000256" key="2">
    <source>
        <dbReference type="ARBA" id="ARBA00004496"/>
    </source>
</evidence>
<dbReference type="GO" id="GO:0001222">
    <property type="term" value="F:transcription corepressor binding"/>
    <property type="evidence" value="ECO:0007669"/>
    <property type="project" value="TreeGrafter"/>
</dbReference>
<sequence length="1206" mass="133425">MDPCEDLEVSGGKSQDSRRRQPHELEGPQASGPEALGKDSAEMWSRKYQLRSKYVQTSNSEPQDQNRVSKDLITVVQEMKKYFPSERQSKPSTLDALNYALRCVHSVQANSEFFQILNQNGAPQADVTMYSLEELAAVASEHTSKNTDTFVAVFSFLSGRLVHVSEQAPLILHCKKEFLESSHFVELLAPQDVRVFYTHTAHAQLPFWNNWTQRAASRYEFAPVKSFFCRIRGGEAQELRQPYCPFRIIPYLIHVHSSARPEPEPCCLTLVEKIHSGYEAPRIPVDKRIFTTTHTPGCVFLEIDERAVPLLGYLPQDLIGTSILTYLHPEDRSLMVAIHQKVLKYAGHLPFEHSPIRFCSQNGDYIVLDSSWSSFVNPWSRKVSFIIGRHKVRTVTFPAITEAGGCKVETDTRFPSLLLDPFPDVRRRRRHRRSQHFMPSLTPFDEGGESFEFCNWSPLNENVFATGIKKMNSNDKDITELQEQIHRLLLQPVHGSASSGYGSLGSSGSQEHHLSIASSSESSEHCMEEVQKAPLTLQQVYASVNKIKNLGQRLYIESRAKSPKKQVMETDPGQRGDEQKTFSSFQTLKNNSMYPESCEDLRRCQHSPSYQQINCIDSVVRYLKSYDIPALKRKCISCTNTTSSSSEEDGQSHRADDVQALQVALTSPAVSQIPAVPTSEMPANGRSTDAEGGAPQALTKEALSLDGRQCSCSSTVVHMPPLESELSPAELGILPCEPWTLSTHPAALASEQFKHTGLTKAVLSAHTQKEEPSYVDQFRDRILSSPYGSYLQQESRSKPTYSDVQGDSASKPTRSAGCRKGKHKRKKLLMWSDSKGTKDDFCPHLIGETQDGQPWCPSSTSSPYASGPLLQAAVVVPSQAPCLVQALPLPTMTSLGRERAASETALQSLPEPPFPNGLQSFPALPSACLGTFMNIFLHDAPICPLLLPPFSPYPFLGAAGSSEIPASVSAVPPNPGPPSSAISQRSGEGKWGTQNEGHPLINSKSSSPLQLDLLQENRPRSCASPEAEYQPVSLNNENKNDHFTTSELSTVSLHEASPPGAGSAAAGSSGSSINFATSDYSSEIFQNGQQSQDVQKKETFPNLAEESIWRMIEQTPECILMTYQVPERVKEIVLKEDLENLESMRRRQPQFSHGQREELANVRSWIQSQTIPQEIDIQGCVTCENGDSAGDAAESCRPDPAEAAVE</sequence>
<dbReference type="GO" id="GO:0000122">
    <property type="term" value="P:negative regulation of transcription by RNA polymerase II"/>
    <property type="evidence" value="ECO:0007669"/>
    <property type="project" value="TreeGrafter"/>
</dbReference>
<dbReference type="InterPro" id="IPR022728">
    <property type="entry name" value="Period_circadian-like_C"/>
</dbReference>
<keyword evidence="6" id="KW-0090">Biological rhythms</keyword>
<feature type="region of interest" description="Disordered" evidence="9">
    <location>
        <begin position="1"/>
        <end position="42"/>
    </location>
</feature>
<keyword evidence="7" id="KW-0804">Transcription</keyword>